<dbReference type="EMBL" id="GBXM01070598">
    <property type="protein sequence ID" value="JAH37979.1"/>
    <property type="molecule type" value="Transcribed_RNA"/>
</dbReference>
<evidence type="ECO:0000313" key="1">
    <source>
        <dbReference type="EMBL" id="JAH37979.1"/>
    </source>
</evidence>
<dbReference type="AlphaFoldDB" id="A0A0E9S994"/>
<reference evidence="1" key="2">
    <citation type="journal article" date="2015" name="Fish Shellfish Immunol.">
        <title>Early steps in the European eel (Anguilla anguilla)-Vibrio vulnificus interaction in the gills: Role of the RtxA13 toxin.</title>
        <authorList>
            <person name="Callol A."/>
            <person name="Pajuelo D."/>
            <person name="Ebbesson L."/>
            <person name="Teles M."/>
            <person name="MacKenzie S."/>
            <person name="Amaro C."/>
        </authorList>
    </citation>
    <scope>NUCLEOTIDE SEQUENCE</scope>
</reference>
<organism evidence="1">
    <name type="scientific">Anguilla anguilla</name>
    <name type="common">European freshwater eel</name>
    <name type="synonym">Muraena anguilla</name>
    <dbReference type="NCBI Taxonomy" id="7936"/>
    <lineage>
        <taxon>Eukaryota</taxon>
        <taxon>Metazoa</taxon>
        <taxon>Chordata</taxon>
        <taxon>Craniata</taxon>
        <taxon>Vertebrata</taxon>
        <taxon>Euteleostomi</taxon>
        <taxon>Actinopterygii</taxon>
        <taxon>Neopterygii</taxon>
        <taxon>Teleostei</taxon>
        <taxon>Anguilliformes</taxon>
        <taxon>Anguillidae</taxon>
        <taxon>Anguilla</taxon>
    </lineage>
</organism>
<protein>
    <submittedName>
        <fullName evidence="1">Uncharacterized protein</fullName>
    </submittedName>
</protein>
<proteinExistence type="predicted"/>
<accession>A0A0E9S994</accession>
<sequence>MTCLEDNGYSKESQLGVT</sequence>
<name>A0A0E9S994_ANGAN</name>
<reference evidence="1" key="1">
    <citation type="submission" date="2014-11" db="EMBL/GenBank/DDBJ databases">
        <authorList>
            <person name="Amaro Gonzalez C."/>
        </authorList>
    </citation>
    <scope>NUCLEOTIDE SEQUENCE</scope>
</reference>